<dbReference type="EMBL" id="JACSDY010000002">
    <property type="protein sequence ID" value="KAF7434723.1"/>
    <property type="molecule type" value="Genomic_DNA"/>
</dbReference>
<dbReference type="GO" id="GO:0004222">
    <property type="term" value="F:metalloendopeptidase activity"/>
    <property type="evidence" value="ECO:0007669"/>
    <property type="project" value="InterPro"/>
</dbReference>
<dbReference type="Proteomes" id="UP000600918">
    <property type="component" value="Unassembled WGS sequence"/>
</dbReference>
<evidence type="ECO:0000259" key="3">
    <source>
        <dbReference type="PROSITE" id="PS50215"/>
    </source>
</evidence>
<feature type="region of interest" description="Disordered" evidence="2">
    <location>
        <begin position="1"/>
        <end position="22"/>
    </location>
</feature>
<dbReference type="GO" id="GO:0006509">
    <property type="term" value="P:membrane protein ectodomain proteolysis"/>
    <property type="evidence" value="ECO:0007669"/>
    <property type="project" value="TreeGrafter"/>
</dbReference>
<gene>
    <name evidence="4" type="ORF">H0235_002914</name>
</gene>
<name>A0A834UEF5_VESPE</name>
<dbReference type="GO" id="GO:0005886">
    <property type="term" value="C:plasma membrane"/>
    <property type="evidence" value="ECO:0007669"/>
    <property type="project" value="TreeGrafter"/>
</dbReference>
<accession>A0A834UEF5</accession>
<comment type="caution">
    <text evidence="1">Lacks conserved residue(s) required for the propagation of feature annotation.</text>
</comment>
<sequence length="461" mass="52580">MTIPEGIQGMEKGDEAFDVGPRKRWRDKRGMRRERERSGLERCQEWLSPILSTSAASKMDKPWWDDENSLVHGIVTSEGLFDGTIFTASDEIYIEPASRYSSSSDCHRLSFENDNRCGNKSDDLRHHHTIAYSSRDISVLPTQSCASEELFHRNDRNRSRNSNETGKNGYILAGGTMRPFYQHVNEGTDRAKPGFYPMDARKKDPMASSHNLELLDKLYRERYSRILRKRTSIDPKKTTCMLYLQADHTFFEHYKSEEACIEVMTRHVQRVNSIYRHTDFNQDGQPDNISFMIKRVKVHGEEALHDPSYRFTGDYGVEEFLELFSEEDYDAFCLSYMFTYRDFEKGTLGLAWTGDLKNAGGVCEKNGHYRGSMKSLNTGIITLLNYGKHVPPTVSHVTLAHEIGHNFGSPAKAFRTTRSTPVEKDDNGETVEGSSMANRRCNGDCKGGGGWNGRMGSLEFN</sequence>
<dbReference type="InterPro" id="IPR001590">
    <property type="entry name" value="Peptidase_M12B"/>
</dbReference>
<dbReference type="InterPro" id="IPR024079">
    <property type="entry name" value="MetalloPept_cat_dom_sf"/>
</dbReference>
<comment type="caution">
    <text evidence="4">The sequence shown here is derived from an EMBL/GenBank/DDBJ whole genome shotgun (WGS) entry which is preliminary data.</text>
</comment>
<evidence type="ECO:0000256" key="2">
    <source>
        <dbReference type="SAM" id="MobiDB-lite"/>
    </source>
</evidence>
<dbReference type="SUPFAM" id="SSF55486">
    <property type="entry name" value="Metalloproteases ('zincins'), catalytic domain"/>
    <property type="match status" value="1"/>
</dbReference>
<protein>
    <recommendedName>
        <fullName evidence="3">Peptidase M12B domain-containing protein</fullName>
    </recommendedName>
</protein>
<dbReference type="Pfam" id="PF13688">
    <property type="entry name" value="Reprolysin_5"/>
    <property type="match status" value="1"/>
</dbReference>
<dbReference type="PANTHER" id="PTHR45702:SF3">
    <property type="entry name" value="KUZBANIAN-LIKE, ISOFORM A"/>
    <property type="match status" value="1"/>
</dbReference>
<evidence type="ECO:0000313" key="5">
    <source>
        <dbReference type="Proteomes" id="UP000600918"/>
    </source>
</evidence>
<dbReference type="InterPro" id="IPR051489">
    <property type="entry name" value="ADAM_Metalloproteinase"/>
</dbReference>
<evidence type="ECO:0000313" key="4">
    <source>
        <dbReference type="EMBL" id="KAF7434723.1"/>
    </source>
</evidence>
<evidence type="ECO:0000256" key="1">
    <source>
        <dbReference type="PROSITE-ProRule" id="PRU00276"/>
    </source>
</evidence>
<dbReference type="PANTHER" id="PTHR45702">
    <property type="entry name" value="ADAM10/ADAM17 METALLOPEPTIDASE FAMILY MEMBER"/>
    <property type="match status" value="1"/>
</dbReference>
<dbReference type="GO" id="GO:0007219">
    <property type="term" value="P:Notch signaling pathway"/>
    <property type="evidence" value="ECO:0007669"/>
    <property type="project" value="TreeGrafter"/>
</dbReference>
<dbReference type="PROSITE" id="PS50215">
    <property type="entry name" value="ADAM_MEPRO"/>
    <property type="match status" value="1"/>
</dbReference>
<feature type="region of interest" description="Disordered" evidence="2">
    <location>
        <begin position="150"/>
        <end position="169"/>
    </location>
</feature>
<keyword evidence="5" id="KW-1185">Reference proteome</keyword>
<organism evidence="4 5">
    <name type="scientific">Vespula pensylvanica</name>
    <name type="common">Western yellow jacket</name>
    <name type="synonym">Wasp</name>
    <dbReference type="NCBI Taxonomy" id="30213"/>
    <lineage>
        <taxon>Eukaryota</taxon>
        <taxon>Metazoa</taxon>
        <taxon>Ecdysozoa</taxon>
        <taxon>Arthropoda</taxon>
        <taxon>Hexapoda</taxon>
        <taxon>Insecta</taxon>
        <taxon>Pterygota</taxon>
        <taxon>Neoptera</taxon>
        <taxon>Endopterygota</taxon>
        <taxon>Hymenoptera</taxon>
        <taxon>Apocrita</taxon>
        <taxon>Aculeata</taxon>
        <taxon>Vespoidea</taxon>
        <taxon>Vespidae</taxon>
        <taxon>Vespinae</taxon>
        <taxon>Vespula</taxon>
    </lineage>
</organism>
<reference evidence="4" key="1">
    <citation type="journal article" date="2020" name="G3 (Bethesda)">
        <title>High-Quality Assemblies for Three Invasive Social Wasps from the &lt;i&gt;Vespula&lt;/i&gt; Genus.</title>
        <authorList>
            <person name="Harrop T.W.R."/>
            <person name="Guhlin J."/>
            <person name="McLaughlin G.M."/>
            <person name="Permina E."/>
            <person name="Stockwell P."/>
            <person name="Gilligan J."/>
            <person name="Le Lec M.F."/>
            <person name="Gruber M.A.M."/>
            <person name="Quinn O."/>
            <person name="Lovegrove M."/>
            <person name="Duncan E.J."/>
            <person name="Remnant E.J."/>
            <person name="Van Eeckhoven J."/>
            <person name="Graham B."/>
            <person name="Knapp R.A."/>
            <person name="Langford K.W."/>
            <person name="Kronenberg Z."/>
            <person name="Press M.O."/>
            <person name="Eacker S.M."/>
            <person name="Wilson-Rankin E.E."/>
            <person name="Purcell J."/>
            <person name="Lester P.J."/>
            <person name="Dearden P.K."/>
        </authorList>
    </citation>
    <scope>NUCLEOTIDE SEQUENCE</scope>
    <source>
        <strain evidence="4">Volc-1</strain>
    </source>
</reference>
<dbReference type="Gene3D" id="3.40.390.10">
    <property type="entry name" value="Collagenase (Catalytic Domain)"/>
    <property type="match status" value="1"/>
</dbReference>
<proteinExistence type="predicted"/>
<feature type="domain" description="Peptidase M12B" evidence="3">
    <location>
        <begin position="238"/>
        <end position="408"/>
    </location>
</feature>
<feature type="active site" evidence="1">
    <location>
        <position position="402"/>
    </location>
</feature>
<dbReference type="AlphaFoldDB" id="A0A834UEF5"/>